<keyword evidence="2" id="KW-1185">Reference proteome</keyword>
<name>A0ACB6ZGC2_THEGA</name>
<reference evidence="1" key="1">
    <citation type="submission" date="2019-10" db="EMBL/GenBank/DDBJ databases">
        <authorList>
            <consortium name="DOE Joint Genome Institute"/>
            <person name="Kuo A."/>
            <person name="Miyauchi S."/>
            <person name="Kiss E."/>
            <person name="Drula E."/>
            <person name="Kohler A."/>
            <person name="Sanchez-Garcia M."/>
            <person name="Andreopoulos B."/>
            <person name="Barry K.W."/>
            <person name="Bonito G."/>
            <person name="Buee M."/>
            <person name="Carver A."/>
            <person name="Chen C."/>
            <person name="Cichocki N."/>
            <person name="Clum A."/>
            <person name="Culley D."/>
            <person name="Crous P.W."/>
            <person name="Fauchery L."/>
            <person name="Girlanda M."/>
            <person name="Hayes R."/>
            <person name="Keri Z."/>
            <person name="Labutti K."/>
            <person name="Lipzen A."/>
            <person name="Lombard V."/>
            <person name="Magnuson J."/>
            <person name="Maillard F."/>
            <person name="Morin E."/>
            <person name="Murat C."/>
            <person name="Nolan M."/>
            <person name="Ohm R."/>
            <person name="Pangilinan J."/>
            <person name="Pereira M."/>
            <person name="Perotto S."/>
            <person name="Peter M."/>
            <person name="Riley R."/>
            <person name="Sitrit Y."/>
            <person name="Stielow B."/>
            <person name="Szollosi G."/>
            <person name="Zifcakova L."/>
            <person name="Stursova M."/>
            <person name="Spatafora J.W."/>
            <person name="Tedersoo L."/>
            <person name="Vaario L.-M."/>
            <person name="Yamada A."/>
            <person name="Yan M."/>
            <person name="Wang P."/>
            <person name="Xu J."/>
            <person name="Bruns T."/>
            <person name="Baldrian P."/>
            <person name="Vilgalys R."/>
            <person name="Henrissat B."/>
            <person name="Grigoriev I.V."/>
            <person name="Hibbett D."/>
            <person name="Nagy L.G."/>
            <person name="Martin F.M."/>
        </authorList>
    </citation>
    <scope>NUCLEOTIDE SEQUENCE</scope>
    <source>
        <strain evidence="1">P2</strain>
    </source>
</reference>
<organism evidence="1 2">
    <name type="scientific">Thelephora ganbajun</name>
    <name type="common">Ganba fungus</name>
    <dbReference type="NCBI Taxonomy" id="370292"/>
    <lineage>
        <taxon>Eukaryota</taxon>
        <taxon>Fungi</taxon>
        <taxon>Dikarya</taxon>
        <taxon>Basidiomycota</taxon>
        <taxon>Agaricomycotina</taxon>
        <taxon>Agaricomycetes</taxon>
        <taxon>Thelephorales</taxon>
        <taxon>Thelephoraceae</taxon>
        <taxon>Thelephora</taxon>
    </lineage>
</organism>
<reference evidence="1" key="2">
    <citation type="journal article" date="2020" name="Nat. Commun.">
        <title>Large-scale genome sequencing of mycorrhizal fungi provides insights into the early evolution of symbiotic traits.</title>
        <authorList>
            <person name="Miyauchi S."/>
            <person name="Kiss E."/>
            <person name="Kuo A."/>
            <person name="Drula E."/>
            <person name="Kohler A."/>
            <person name="Sanchez-Garcia M."/>
            <person name="Morin E."/>
            <person name="Andreopoulos B."/>
            <person name="Barry K.W."/>
            <person name="Bonito G."/>
            <person name="Buee M."/>
            <person name="Carver A."/>
            <person name="Chen C."/>
            <person name="Cichocki N."/>
            <person name="Clum A."/>
            <person name="Culley D."/>
            <person name="Crous P.W."/>
            <person name="Fauchery L."/>
            <person name="Girlanda M."/>
            <person name="Hayes R.D."/>
            <person name="Keri Z."/>
            <person name="LaButti K."/>
            <person name="Lipzen A."/>
            <person name="Lombard V."/>
            <person name="Magnuson J."/>
            <person name="Maillard F."/>
            <person name="Murat C."/>
            <person name="Nolan M."/>
            <person name="Ohm R.A."/>
            <person name="Pangilinan J."/>
            <person name="Pereira M.F."/>
            <person name="Perotto S."/>
            <person name="Peter M."/>
            <person name="Pfister S."/>
            <person name="Riley R."/>
            <person name="Sitrit Y."/>
            <person name="Stielow J.B."/>
            <person name="Szollosi G."/>
            <person name="Zifcakova L."/>
            <person name="Stursova M."/>
            <person name="Spatafora J.W."/>
            <person name="Tedersoo L."/>
            <person name="Vaario L.M."/>
            <person name="Yamada A."/>
            <person name="Yan M."/>
            <person name="Wang P."/>
            <person name="Xu J."/>
            <person name="Bruns T."/>
            <person name="Baldrian P."/>
            <person name="Vilgalys R."/>
            <person name="Dunand C."/>
            <person name="Henrissat B."/>
            <person name="Grigoriev I.V."/>
            <person name="Hibbett D."/>
            <person name="Nagy L.G."/>
            <person name="Martin F.M."/>
        </authorList>
    </citation>
    <scope>NUCLEOTIDE SEQUENCE</scope>
    <source>
        <strain evidence="1">P2</strain>
    </source>
</reference>
<dbReference type="Proteomes" id="UP000886501">
    <property type="component" value="Unassembled WGS sequence"/>
</dbReference>
<evidence type="ECO:0000313" key="2">
    <source>
        <dbReference type="Proteomes" id="UP000886501"/>
    </source>
</evidence>
<dbReference type="EMBL" id="MU118013">
    <property type="protein sequence ID" value="KAF9648480.1"/>
    <property type="molecule type" value="Genomic_DNA"/>
</dbReference>
<proteinExistence type="predicted"/>
<comment type="caution">
    <text evidence="1">The sequence shown here is derived from an EMBL/GenBank/DDBJ whole genome shotgun (WGS) entry which is preliminary data.</text>
</comment>
<feature type="non-terminal residue" evidence="1">
    <location>
        <position position="1"/>
    </location>
</feature>
<sequence length="67" mass="7973">EGSEDGQGVPAAPVKKQRQADLSKMISQQWKSLSPEERQRWEDLAKERKKEHEQMYPNYVYRPQRSK</sequence>
<evidence type="ECO:0000313" key="1">
    <source>
        <dbReference type="EMBL" id="KAF9648480.1"/>
    </source>
</evidence>
<protein>
    <submittedName>
        <fullName evidence="1">Uncharacterized protein</fullName>
    </submittedName>
</protein>
<accession>A0ACB6ZGC2</accession>
<feature type="non-terminal residue" evidence="1">
    <location>
        <position position="67"/>
    </location>
</feature>
<gene>
    <name evidence="1" type="ORF">BDM02DRAFT_3084958</name>
</gene>